<dbReference type="Proteomes" id="UP000234460">
    <property type="component" value="Chromosome LMANV2"/>
</dbReference>
<evidence type="ECO:0000313" key="2">
    <source>
        <dbReference type="Proteomes" id="UP000234460"/>
    </source>
</evidence>
<accession>A0AAQ1P062</accession>
<proteinExistence type="predicted"/>
<protein>
    <submittedName>
        <fullName evidence="1">Uncharacterized protein</fullName>
    </submittedName>
</protein>
<organism evidence="1 2">
    <name type="scientific">Leptospira interrogans serovar Manilae</name>
    <dbReference type="NCBI Taxonomy" id="214675"/>
    <lineage>
        <taxon>Bacteria</taxon>
        <taxon>Pseudomonadati</taxon>
        <taxon>Spirochaetota</taxon>
        <taxon>Spirochaetia</taxon>
        <taxon>Leptospirales</taxon>
        <taxon>Leptospiraceae</taxon>
        <taxon>Leptospira</taxon>
    </lineage>
</organism>
<sequence>MQFILDMKFISDLPVFFNLHSYYINANRRKKTGKNFLKI</sequence>
<name>A0AAQ1P062_LEPIR</name>
<dbReference type="EMBL" id="OEJX01000043">
    <property type="protein sequence ID" value="SOR62517.1"/>
    <property type="molecule type" value="Genomic_DNA"/>
</dbReference>
<comment type="caution">
    <text evidence="1">The sequence shown here is derived from an EMBL/GenBank/DDBJ whole genome shotgun (WGS) entry which is preliminary data.</text>
</comment>
<evidence type="ECO:0000313" key="1">
    <source>
        <dbReference type="EMBL" id="SOR62517.1"/>
    </source>
</evidence>
<reference evidence="1 2" key="1">
    <citation type="submission" date="2017-11" db="EMBL/GenBank/DDBJ databases">
        <authorList>
            <person name="Lechat P."/>
        </authorList>
    </citation>
    <scope>NUCLEOTIDE SEQUENCE [LARGE SCALE GENOMIC DNA]</scope>
    <source>
        <strain evidence="1">L495</strain>
    </source>
</reference>
<gene>
    <name evidence="1" type="ORF">LMANV2_480014</name>
</gene>
<dbReference type="AlphaFoldDB" id="A0AAQ1P062"/>